<gene>
    <name evidence="1" type="ORF">chiPu_0028764</name>
</gene>
<sequence length="82" mass="9252">VDAQLQVVKKLEEKEQLLQTNLTAMEKELSLRTQTLDMHKRKVRGQGAGGLPSSPIRAGGLVRCSNSRHRRSCIFEHILMAR</sequence>
<dbReference type="UniPathway" id="UPA00143"/>
<feature type="non-terminal residue" evidence="1">
    <location>
        <position position="1"/>
    </location>
</feature>
<reference evidence="1 2" key="1">
    <citation type="journal article" date="2018" name="Nat. Ecol. Evol.">
        <title>Shark genomes provide insights into elasmobranch evolution and the origin of vertebrates.</title>
        <authorList>
            <person name="Hara Y"/>
            <person name="Yamaguchi K"/>
            <person name="Onimaru K"/>
            <person name="Kadota M"/>
            <person name="Koyanagi M"/>
            <person name="Keeley SD"/>
            <person name="Tatsumi K"/>
            <person name="Tanaka K"/>
            <person name="Motone F"/>
            <person name="Kageyama Y"/>
            <person name="Nozu R"/>
            <person name="Adachi N"/>
            <person name="Nishimura O"/>
            <person name="Nakagawa R"/>
            <person name="Tanegashima C"/>
            <person name="Kiyatake I"/>
            <person name="Matsumoto R"/>
            <person name="Murakumo K"/>
            <person name="Nishida K"/>
            <person name="Terakita A"/>
            <person name="Kuratani S"/>
            <person name="Sato K"/>
            <person name="Hyodo S Kuraku.S."/>
        </authorList>
    </citation>
    <scope>NUCLEOTIDE SEQUENCE [LARGE SCALE GENOMIC DNA]</scope>
</reference>
<dbReference type="Proteomes" id="UP000287033">
    <property type="component" value="Unassembled WGS sequence"/>
</dbReference>
<protein>
    <submittedName>
        <fullName evidence="1">Uncharacterized protein</fullName>
    </submittedName>
</protein>
<keyword evidence="2" id="KW-1185">Reference proteome</keyword>
<proteinExistence type="predicted"/>
<evidence type="ECO:0000313" key="2">
    <source>
        <dbReference type="Proteomes" id="UP000287033"/>
    </source>
</evidence>
<name>A0A401TP96_CHIPU</name>
<dbReference type="STRING" id="137246.A0A401TP96"/>
<dbReference type="GO" id="GO:0016567">
    <property type="term" value="P:protein ubiquitination"/>
    <property type="evidence" value="ECO:0007669"/>
    <property type="project" value="UniProtKB-UniPathway"/>
</dbReference>
<dbReference type="EMBL" id="BEZZ01139489">
    <property type="protein sequence ID" value="GCC44442.1"/>
    <property type="molecule type" value="Genomic_DNA"/>
</dbReference>
<evidence type="ECO:0000313" key="1">
    <source>
        <dbReference type="EMBL" id="GCC44442.1"/>
    </source>
</evidence>
<accession>A0A401TP96</accession>
<dbReference type="AlphaFoldDB" id="A0A401TP96"/>
<dbReference type="OrthoDB" id="10266039at2759"/>
<comment type="caution">
    <text evidence="1">The sequence shown here is derived from an EMBL/GenBank/DDBJ whole genome shotgun (WGS) entry which is preliminary data.</text>
</comment>
<organism evidence="1 2">
    <name type="scientific">Chiloscyllium punctatum</name>
    <name type="common">Brownbanded bambooshark</name>
    <name type="synonym">Hemiscyllium punctatum</name>
    <dbReference type="NCBI Taxonomy" id="137246"/>
    <lineage>
        <taxon>Eukaryota</taxon>
        <taxon>Metazoa</taxon>
        <taxon>Chordata</taxon>
        <taxon>Craniata</taxon>
        <taxon>Vertebrata</taxon>
        <taxon>Chondrichthyes</taxon>
        <taxon>Elasmobranchii</taxon>
        <taxon>Galeomorphii</taxon>
        <taxon>Galeoidea</taxon>
        <taxon>Orectolobiformes</taxon>
        <taxon>Hemiscylliidae</taxon>
        <taxon>Chiloscyllium</taxon>
    </lineage>
</organism>